<dbReference type="PATRIC" id="fig|883169.3.peg.1207"/>
<dbReference type="SMART" id="SM00490">
    <property type="entry name" value="HELICc"/>
    <property type="match status" value="1"/>
</dbReference>
<dbReference type="Pfam" id="PF00270">
    <property type="entry name" value="DEAD"/>
    <property type="match status" value="1"/>
</dbReference>
<reference evidence="6 9" key="1">
    <citation type="journal article" date="2012" name="J. Bacteriol.">
        <title>Draft Genome Sequence of Turicella otitidis ATCC 51513, Isolated from Middle Ear Fluid from a Child with Otitis Media.</title>
        <authorList>
            <person name="Brinkrolf K."/>
            <person name="Schneider J."/>
            <person name="Knecht M."/>
            <person name="Ruckert C."/>
            <person name="Tauch A."/>
        </authorList>
    </citation>
    <scope>NUCLEOTIDE SEQUENCE [LARGE SCALE GENOMIC DNA]</scope>
    <source>
        <strain evidence="6 9">ATCC 51513</strain>
    </source>
</reference>
<dbReference type="EMBL" id="CAJZ01000143">
    <property type="protein sequence ID" value="CCI83755.1"/>
    <property type="molecule type" value="Genomic_DNA"/>
</dbReference>
<dbReference type="OrthoDB" id="143059at2"/>
<dbReference type="NCBIfam" id="TIGR03817">
    <property type="entry name" value="DECH_helic"/>
    <property type="match status" value="1"/>
</dbReference>
<dbReference type="AlphaFoldDB" id="I7KJP7"/>
<keyword evidence="8" id="KW-1185">Reference proteome</keyword>
<dbReference type="GO" id="GO:0003676">
    <property type="term" value="F:nucleic acid binding"/>
    <property type="evidence" value="ECO:0007669"/>
    <property type="project" value="InterPro"/>
</dbReference>
<dbReference type="InterPro" id="IPR014001">
    <property type="entry name" value="Helicase_ATP-bd"/>
</dbReference>
<evidence type="ECO:0000256" key="3">
    <source>
        <dbReference type="SAM" id="MobiDB-lite"/>
    </source>
</evidence>
<dbReference type="PROSITE" id="PS51194">
    <property type="entry name" value="HELICASE_CTER"/>
    <property type="match status" value="1"/>
</dbReference>
<sequence length="804" mass="84578">MAHNPEAMPGPVDPQGLGGELLDALTRRLPEAEVTFAGTLPARAARHAPWPDWVPDGLVEALRDRGVERPYRHQAELADLLHGGRHAAIATGTSSGKSLGYLLPVLAALAEDPAACALYITPAKALGSDQLAAVTRLAAAAARHPSTSKLASASPAPYDGDTPVEARRGVRDSSRLVVTTPDMLHHGILPGHARWARLLRHLRFVVVDEAHVYRGVFGGNVALVLRRLRRLARHYGSDPVFATASATATEPGRHAARLIGEPDDEATGACGVAEITEDDAPRGPRTVALWRPGDLPAGEGEEPVRRSASAESADIVATLVDQGARTIAFVRSRQGAESVALAAKDRLRALGRPEWAPRLTAYRAGYLAADRRRLERQLDDGTLLGVATTSALELGIDIGSLDAVVEAGFPGTVASFWQQAGRAGRRGQGSLVVFVGRDEPLDNYLLTHPDALLGRPVERAVFDPENPYLLRGHVLCAANEKPLPHREAESPGVAEALRGLEAEGLLRARPRGWFPTPRPAGAPGSDPHAAVGIRGEAGGDVTIVESQTGRVLGTVDGSRAKSQVHPGATHLHQGESFVVDELDLDEGLALVRADDPGYRTMATSETDIRVSAPPGPGEAAQPSPGLWLAHVGVSVTRRVTGYTARLIDGTIVDNVPLDLPPETLETTAVAYTIDPLVLDELGIEASRVPGTLHAAEHAAIGLLPLVASCDRWDIGGVSTARHADTGLPTVFVYDGTPGGAGFSKAGFERFAEWIDATFEAVRSCRCESGCPSCIQSPKCGNGNSPLDKAGAIALLGALATMTGS</sequence>
<dbReference type="eggNOG" id="COG1205">
    <property type="taxonomic scope" value="Bacteria"/>
</dbReference>
<dbReference type="InterPro" id="IPR022307">
    <property type="entry name" value="Helicase_put_actinobac"/>
</dbReference>
<dbReference type="InterPro" id="IPR011545">
    <property type="entry name" value="DEAD/DEAH_box_helicase_dom"/>
</dbReference>
<keyword evidence="1" id="KW-0547">Nucleotide-binding</keyword>
<dbReference type="PANTHER" id="PTHR47957:SF3">
    <property type="entry name" value="ATP-DEPENDENT HELICASE HRQ1"/>
    <property type="match status" value="1"/>
</dbReference>
<dbReference type="HOGENOM" id="CLU_000809_3_2_11"/>
<dbReference type="CDD" id="cd18797">
    <property type="entry name" value="SF2_C_Hrq"/>
    <property type="match status" value="1"/>
</dbReference>
<dbReference type="GO" id="GO:0036297">
    <property type="term" value="P:interstrand cross-link repair"/>
    <property type="evidence" value="ECO:0007669"/>
    <property type="project" value="TreeGrafter"/>
</dbReference>
<protein>
    <submittedName>
        <fullName evidence="6">Putative ATP-dependent helicase</fullName>
        <ecNumber evidence="6">3.6.1.-</ecNumber>
    </submittedName>
</protein>
<dbReference type="Proteomes" id="UP000011016">
    <property type="component" value="Unassembled WGS sequence"/>
</dbReference>
<gene>
    <name evidence="6" type="ORF">BN46_1028</name>
    <name evidence="7" type="ORF">HMPREF9719_01254</name>
</gene>
<evidence type="ECO:0000259" key="4">
    <source>
        <dbReference type="PROSITE" id="PS51192"/>
    </source>
</evidence>
<dbReference type="GO" id="GO:0043138">
    <property type="term" value="F:3'-5' DNA helicase activity"/>
    <property type="evidence" value="ECO:0007669"/>
    <property type="project" value="TreeGrafter"/>
</dbReference>
<organism evidence="6 9">
    <name type="scientific">Corynebacterium otitidis ATCC 51513</name>
    <dbReference type="NCBI Taxonomy" id="883169"/>
    <lineage>
        <taxon>Bacteria</taxon>
        <taxon>Bacillati</taxon>
        <taxon>Actinomycetota</taxon>
        <taxon>Actinomycetes</taxon>
        <taxon>Mycobacteriales</taxon>
        <taxon>Corynebacteriaceae</taxon>
        <taxon>Corynebacterium</taxon>
    </lineage>
</organism>
<dbReference type="SUPFAM" id="SSF52540">
    <property type="entry name" value="P-loop containing nucleoside triphosphate hydrolases"/>
    <property type="match status" value="1"/>
</dbReference>
<dbReference type="Proteomes" id="UP000006078">
    <property type="component" value="Unassembled WGS sequence"/>
</dbReference>
<dbReference type="InterPro" id="IPR027417">
    <property type="entry name" value="P-loop_NTPase"/>
</dbReference>
<keyword evidence="2" id="KW-0067">ATP-binding</keyword>
<evidence type="ECO:0000313" key="6">
    <source>
        <dbReference type="EMBL" id="CCI83755.1"/>
    </source>
</evidence>
<comment type="caution">
    <text evidence="6">The sequence shown here is derived from an EMBL/GenBank/DDBJ whole genome shotgun (WGS) entry which is preliminary data.</text>
</comment>
<proteinExistence type="predicted"/>
<feature type="region of interest" description="Disordered" evidence="3">
    <location>
        <begin position="146"/>
        <end position="170"/>
    </location>
</feature>
<dbReference type="GO" id="GO:0005524">
    <property type="term" value="F:ATP binding"/>
    <property type="evidence" value="ECO:0007669"/>
    <property type="project" value="UniProtKB-KW"/>
</dbReference>
<dbReference type="Gene3D" id="3.40.50.300">
    <property type="entry name" value="P-loop containing nucleotide triphosphate hydrolases"/>
    <property type="match status" value="2"/>
</dbReference>
<dbReference type="Pfam" id="PF09369">
    <property type="entry name" value="MZB"/>
    <property type="match status" value="1"/>
</dbReference>
<dbReference type="GO" id="GO:0006289">
    <property type="term" value="P:nucleotide-excision repair"/>
    <property type="evidence" value="ECO:0007669"/>
    <property type="project" value="TreeGrafter"/>
</dbReference>
<accession>I7KJP7</accession>
<dbReference type="GO" id="GO:0016787">
    <property type="term" value="F:hydrolase activity"/>
    <property type="evidence" value="ECO:0007669"/>
    <property type="project" value="UniProtKB-KW"/>
</dbReference>
<dbReference type="SMART" id="SM00487">
    <property type="entry name" value="DEXDc"/>
    <property type="match status" value="1"/>
</dbReference>
<keyword evidence="6" id="KW-0347">Helicase</keyword>
<evidence type="ECO:0000313" key="9">
    <source>
        <dbReference type="Proteomes" id="UP000011016"/>
    </source>
</evidence>
<evidence type="ECO:0000313" key="8">
    <source>
        <dbReference type="Proteomes" id="UP000006078"/>
    </source>
</evidence>
<dbReference type="PROSITE" id="PS51192">
    <property type="entry name" value="HELICASE_ATP_BIND_1"/>
    <property type="match status" value="1"/>
</dbReference>
<dbReference type="EMBL" id="AHAE01000057">
    <property type="protein sequence ID" value="EJZ81833.1"/>
    <property type="molecule type" value="Genomic_DNA"/>
</dbReference>
<evidence type="ECO:0000256" key="2">
    <source>
        <dbReference type="ARBA" id="ARBA00022840"/>
    </source>
</evidence>
<dbReference type="InterPro" id="IPR018973">
    <property type="entry name" value="MZB"/>
</dbReference>
<name>I7KJP7_9CORY</name>
<feature type="domain" description="Helicase C-terminal" evidence="5">
    <location>
        <begin position="314"/>
        <end position="468"/>
    </location>
</feature>
<evidence type="ECO:0000313" key="7">
    <source>
        <dbReference type="EMBL" id="EJZ81833.1"/>
    </source>
</evidence>
<evidence type="ECO:0000259" key="5">
    <source>
        <dbReference type="PROSITE" id="PS51194"/>
    </source>
</evidence>
<reference evidence="7 8" key="2">
    <citation type="submission" date="2012-08" db="EMBL/GenBank/DDBJ databases">
        <title>The Genome Sequence of Turicella otitidis ATCC 51513.</title>
        <authorList>
            <consortium name="The Broad Institute Genome Sequencing Platform"/>
            <person name="Earl A."/>
            <person name="Ward D."/>
            <person name="Feldgarden M."/>
            <person name="Gevers D."/>
            <person name="Huys G."/>
            <person name="Walker B."/>
            <person name="Young S.K."/>
            <person name="Zeng Q."/>
            <person name="Gargeya S."/>
            <person name="Fitzgerald M."/>
            <person name="Haas B."/>
            <person name="Abouelleil A."/>
            <person name="Alvarado L."/>
            <person name="Arachchi H.M."/>
            <person name="Berlin A.M."/>
            <person name="Chapman S.B."/>
            <person name="Goldberg J."/>
            <person name="Griggs A."/>
            <person name="Gujja S."/>
            <person name="Hansen M."/>
            <person name="Howarth C."/>
            <person name="Imamovic A."/>
            <person name="Larimer J."/>
            <person name="McCowen C."/>
            <person name="Montmayeur A."/>
            <person name="Murphy C."/>
            <person name="Neiman D."/>
            <person name="Pearson M."/>
            <person name="Priest M."/>
            <person name="Roberts A."/>
            <person name="Saif S."/>
            <person name="Shea T."/>
            <person name="Sisk P."/>
            <person name="Sykes S."/>
            <person name="Wortman J."/>
            <person name="Nusbaum C."/>
            <person name="Birren B."/>
        </authorList>
    </citation>
    <scope>NUCLEOTIDE SEQUENCE [LARGE SCALE GENOMIC DNA]</scope>
    <source>
        <strain evidence="7 8">ATCC 51513</strain>
    </source>
</reference>
<dbReference type="InterPro" id="IPR001650">
    <property type="entry name" value="Helicase_C-like"/>
</dbReference>
<dbReference type="EC" id="3.6.1.-" evidence="6"/>
<evidence type="ECO:0000256" key="1">
    <source>
        <dbReference type="ARBA" id="ARBA00022741"/>
    </source>
</evidence>
<dbReference type="PANTHER" id="PTHR47957">
    <property type="entry name" value="ATP-DEPENDENT HELICASE HRQ1"/>
    <property type="match status" value="1"/>
</dbReference>
<feature type="domain" description="Helicase ATP-binding" evidence="4">
    <location>
        <begin position="78"/>
        <end position="266"/>
    </location>
</feature>
<dbReference type="Pfam" id="PF00271">
    <property type="entry name" value="Helicase_C"/>
    <property type="match status" value="1"/>
</dbReference>
<feature type="region of interest" description="Disordered" evidence="3">
    <location>
        <begin position="508"/>
        <end position="533"/>
    </location>
</feature>
<keyword evidence="6" id="KW-0378">Hydrolase</keyword>